<dbReference type="AlphaFoldDB" id="A0A1I3IPW6"/>
<dbReference type="RefSeq" id="WP_177236290.1">
    <property type="nucleotide sequence ID" value="NZ_FOQH01000007.1"/>
</dbReference>
<dbReference type="PANTHER" id="PTHR11614">
    <property type="entry name" value="PHOSPHOLIPASE-RELATED"/>
    <property type="match status" value="1"/>
</dbReference>
<dbReference type="STRING" id="1114924.SAMN05216258_107169"/>
<evidence type="ECO:0000313" key="3">
    <source>
        <dbReference type="Proteomes" id="UP000199377"/>
    </source>
</evidence>
<dbReference type="EMBL" id="FOQH01000007">
    <property type="protein sequence ID" value="SFI50018.1"/>
    <property type="molecule type" value="Genomic_DNA"/>
</dbReference>
<dbReference type="InterPro" id="IPR029058">
    <property type="entry name" value="AB_hydrolase_fold"/>
</dbReference>
<dbReference type="InterPro" id="IPR051044">
    <property type="entry name" value="MAG_DAG_Lipase"/>
</dbReference>
<sequence>MSEGPAPWHGDSAGPPAPEACVWLRARGGPGGAPRLRAALWRSPGEARGLALLFPGRTEYLEKYAPVVARLRARGFDVASLDWRGQGLSDRSVPRLGHVGRFAEFQADVRALLAWEPVAAHPGPRVLLCHSMGGCIGLRALVDGALSAQADRPAAAIFSAPMWGLSLRGAARFARPMVHFAAWLGWARRAARPGPPDSTYVLDEPFEGNVLTTDRRFWDRFVAQARAHPELTLASPTFGWLDAAFAETAALARAPGPDVPRLVLLGTEEAVVDPDAIRAHAARSGAQVTLAEIHGGRHETLMEDPDGQVGAPVWQAIDDFLHARGL</sequence>
<keyword evidence="3" id="KW-1185">Reference proteome</keyword>
<name>A0A1I3IPW6_9RHOB</name>
<accession>A0A1I3IPW6</accession>
<dbReference type="SUPFAM" id="SSF53474">
    <property type="entry name" value="alpha/beta-Hydrolases"/>
    <property type="match status" value="1"/>
</dbReference>
<dbReference type="Proteomes" id="UP000199377">
    <property type="component" value="Unassembled WGS sequence"/>
</dbReference>
<evidence type="ECO:0000313" key="2">
    <source>
        <dbReference type="EMBL" id="SFI50018.1"/>
    </source>
</evidence>
<gene>
    <name evidence="2" type="ORF">SAMN05216258_107169</name>
</gene>
<proteinExistence type="predicted"/>
<dbReference type="InterPro" id="IPR022742">
    <property type="entry name" value="Hydrolase_4"/>
</dbReference>
<evidence type="ECO:0000259" key="1">
    <source>
        <dbReference type="Pfam" id="PF12146"/>
    </source>
</evidence>
<feature type="domain" description="Serine aminopeptidase S33" evidence="1">
    <location>
        <begin position="46"/>
        <end position="304"/>
    </location>
</feature>
<organism evidence="2 3">
    <name type="scientific">Albimonas pacifica</name>
    <dbReference type="NCBI Taxonomy" id="1114924"/>
    <lineage>
        <taxon>Bacteria</taxon>
        <taxon>Pseudomonadati</taxon>
        <taxon>Pseudomonadota</taxon>
        <taxon>Alphaproteobacteria</taxon>
        <taxon>Rhodobacterales</taxon>
        <taxon>Paracoccaceae</taxon>
        <taxon>Albimonas</taxon>
    </lineage>
</organism>
<dbReference type="Gene3D" id="3.40.50.1820">
    <property type="entry name" value="alpha/beta hydrolase"/>
    <property type="match status" value="1"/>
</dbReference>
<reference evidence="2 3" key="1">
    <citation type="submission" date="2016-10" db="EMBL/GenBank/DDBJ databases">
        <authorList>
            <person name="de Groot N.N."/>
        </authorList>
    </citation>
    <scope>NUCLEOTIDE SEQUENCE [LARGE SCALE GENOMIC DNA]</scope>
    <source>
        <strain evidence="2 3">CGMCC 1.11030</strain>
    </source>
</reference>
<dbReference type="Pfam" id="PF12146">
    <property type="entry name" value="Hydrolase_4"/>
    <property type="match status" value="1"/>
</dbReference>
<protein>
    <submittedName>
        <fullName evidence="2">Lysophospholipase</fullName>
    </submittedName>
</protein>